<dbReference type="GO" id="GO:0036220">
    <property type="term" value="F:ITP diphosphatase activity"/>
    <property type="evidence" value="ECO:0007669"/>
    <property type="project" value="UniProtKB-EC"/>
</dbReference>
<dbReference type="InterPro" id="IPR029001">
    <property type="entry name" value="ITPase-like_fam"/>
</dbReference>
<comment type="caution">
    <text evidence="7">Lacks conserved residue(s) required for the propagation of feature annotation.</text>
</comment>
<keyword evidence="6 7" id="KW-0546">Nucleotide metabolism</keyword>
<protein>
    <recommendedName>
        <fullName evidence="7">dITP/XTP pyrophosphatase</fullName>
        <ecNumber evidence="7">3.6.1.66</ecNumber>
    </recommendedName>
    <alternativeName>
        <fullName evidence="7">Non-canonical purine NTP pyrophosphatase</fullName>
    </alternativeName>
    <alternativeName>
        <fullName evidence="7">Non-standard purine NTP pyrophosphatase</fullName>
    </alternativeName>
    <alternativeName>
        <fullName evidence="7">Nucleoside-triphosphate diphosphatase</fullName>
    </alternativeName>
    <alternativeName>
        <fullName evidence="7">Nucleoside-triphosphate pyrophosphatase</fullName>
        <shortName evidence="7">NTPase</shortName>
    </alternativeName>
</protein>
<dbReference type="Proteomes" id="UP001519287">
    <property type="component" value="Unassembled WGS sequence"/>
</dbReference>
<organism evidence="8 9">
    <name type="scientific">Paenibacillus eucommiae</name>
    <dbReference type="NCBI Taxonomy" id="1355755"/>
    <lineage>
        <taxon>Bacteria</taxon>
        <taxon>Bacillati</taxon>
        <taxon>Bacillota</taxon>
        <taxon>Bacilli</taxon>
        <taxon>Bacillales</taxon>
        <taxon>Paenibacillaceae</taxon>
        <taxon>Paenibacillus</taxon>
    </lineage>
</organism>
<comment type="function">
    <text evidence="7">Pyrophosphatase that catalyzes the hydrolysis of nucleoside triphosphates to their monophosphate derivatives, with a high preference for the non-canonical purine nucleotides XTP (xanthosine triphosphate), dITP (deoxyinosine triphosphate) and ITP. Seems to function as a house-cleaning enzyme that removes non-canonical purine nucleotides from the nucleotide pool, thus preventing their incorporation into DNA/RNA and avoiding chromosomal lesions.</text>
</comment>
<evidence type="ECO:0000256" key="2">
    <source>
        <dbReference type="ARBA" id="ARBA00022723"/>
    </source>
</evidence>
<keyword evidence="4 7" id="KW-0378">Hydrolase</keyword>
<dbReference type="EMBL" id="JAGGLB010000040">
    <property type="protein sequence ID" value="MBP1995909.1"/>
    <property type="molecule type" value="Genomic_DNA"/>
</dbReference>
<reference evidence="8 9" key="1">
    <citation type="submission" date="2021-03" db="EMBL/GenBank/DDBJ databases">
        <title>Genomic Encyclopedia of Type Strains, Phase IV (KMG-IV): sequencing the most valuable type-strain genomes for metagenomic binning, comparative biology and taxonomic classification.</title>
        <authorList>
            <person name="Goeker M."/>
        </authorList>
    </citation>
    <scope>NUCLEOTIDE SEQUENCE [LARGE SCALE GENOMIC DNA]</scope>
    <source>
        <strain evidence="8 9">DSM 26048</strain>
    </source>
</reference>
<keyword evidence="3 7" id="KW-0547">Nucleotide-binding</keyword>
<accession>A0ABS4JAZ4</accession>
<keyword evidence="2 7" id="KW-0479">Metal-binding</keyword>
<evidence type="ECO:0000256" key="5">
    <source>
        <dbReference type="ARBA" id="ARBA00022842"/>
    </source>
</evidence>
<feature type="binding site" evidence="7">
    <location>
        <position position="75"/>
    </location>
    <ligand>
        <name>substrate</name>
    </ligand>
</feature>
<feature type="binding site" evidence="7">
    <location>
        <position position="74"/>
    </location>
    <ligand>
        <name>Mg(2+)</name>
        <dbReference type="ChEBI" id="CHEBI:18420"/>
    </ligand>
</feature>
<dbReference type="Pfam" id="PF01725">
    <property type="entry name" value="Ham1p_like"/>
    <property type="match status" value="2"/>
</dbReference>
<dbReference type="PANTHER" id="PTHR11067">
    <property type="entry name" value="INOSINE TRIPHOSPHATE PYROPHOSPHATASE/HAM1 PROTEIN"/>
    <property type="match status" value="1"/>
</dbReference>
<evidence type="ECO:0000256" key="1">
    <source>
        <dbReference type="ARBA" id="ARBA00008023"/>
    </source>
</evidence>
<gene>
    <name evidence="8" type="ORF">J2Z66_007551</name>
</gene>
<dbReference type="HAMAP" id="MF_01405">
    <property type="entry name" value="Non_canon_purine_NTPase"/>
    <property type="match status" value="1"/>
</dbReference>
<feature type="binding site" evidence="7">
    <location>
        <begin position="194"/>
        <end position="197"/>
    </location>
    <ligand>
        <name>substrate</name>
    </ligand>
</feature>
<feature type="active site" description="Proton acceptor" evidence="7">
    <location>
        <position position="74"/>
    </location>
</feature>
<evidence type="ECO:0000313" key="8">
    <source>
        <dbReference type="EMBL" id="MBP1995909.1"/>
    </source>
</evidence>
<comment type="catalytic activity">
    <reaction evidence="7">
        <text>XTP + H2O = XMP + diphosphate + H(+)</text>
        <dbReference type="Rhea" id="RHEA:28610"/>
        <dbReference type="ChEBI" id="CHEBI:15377"/>
        <dbReference type="ChEBI" id="CHEBI:15378"/>
        <dbReference type="ChEBI" id="CHEBI:33019"/>
        <dbReference type="ChEBI" id="CHEBI:57464"/>
        <dbReference type="ChEBI" id="CHEBI:61314"/>
        <dbReference type="EC" id="3.6.1.66"/>
    </reaction>
</comment>
<evidence type="ECO:0000256" key="4">
    <source>
        <dbReference type="ARBA" id="ARBA00022801"/>
    </source>
</evidence>
<comment type="catalytic activity">
    <reaction evidence="7">
        <text>dITP + H2O = dIMP + diphosphate + H(+)</text>
        <dbReference type="Rhea" id="RHEA:28342"/>
        <dbReference type="ChEBI" id="CHEBI:15377"/>
        <dbReference type="ChEBI" id="CHEBI:15378"/>
        <dbReference type="ChEBI" id="CHEBI:33019"/>
        <dbReference type="ChEBI" id="CHEBI:61194"/>
        <dbReference type="ChEBI" id="CHEBI:61382"/>
        <dbReference type="EC" id="3.6.1.66"/>
    </reaction>
</comment>
<dbReference type="InterPro" id="IPR002637">
    <property type="entry name" value="RdgB/HAM1"/>
</dbReference>
<dbReference type="Gene3D" id="3.90.950.10">
    <property type="match status" value="1"/>
</dbReference>
<name>A0ABS4JAZ4_9BACL</name>
<proteinExistence type="inferred from homology"/>
<comment type="cofactor">
    <cofactor evidence="7">
        <name>Mg(2+)</name>
        <dbReference type="ChEBI" id="CHEBI:18420"/>
    </cofactor>
    <text evidence="7">Binds 1 Mg(2+) ion per subunit.</text>
</comment>
<evidence type="ECO:0000256" key="7">
    <source>
        <dbReference type="HAMAP-Rule" id="MF_01405"/>
    </source>
</evidence>
<evidence type="ECO:0000256" key="6">
    <source>
        <dbReference type="ARBA" id="ARBA00023080"/>
    </source>
</evidence>
<dbReference type="CDD" id="cd00515">
    <property type="entry name" value="HAM1"/>
    <property type="match status" value="1"/>
</dbReference>
<comment type="similarity">
    <text evidence="1 7">Belongs to the HAM1 NTPase family.</text>
</comment>
<comment type="catalytic activity">
    <reaction evidence="7">
        <text>ITP + H2O = IMP + diphosphate + H(+)</text>
        <dbReference type="Rhea" id="RHEA:29399"/>
        <dbReference type="ChEBI" id="CHEBI:15377"/>
        <dbReference type="ChEBI" id="CHEBI:15378"/>
        <dbReference type="ChEBI" id="CHEBI:33019"/>
        <dbReference type="ChEBI" id="CHEBI:58053"/>
        <dbReference type="ChEBI" id="CHEBI:61402"/>
        <dbReference type="EC" id="3.6.1.66"/>
    </reaction>
</comment>
<evidence type="ECO:0000256" key="3">
    <source>
        <dbReference type="ARBA" id="ARBA00022741"/>
    </source>
</evidence>
<feature type="binding site" evidence="7">
    <location>
        <position position="217"/>
    </location>
    <ligand>
        <name>substrate</name>
    </ligand>
</feature>
<dbReference type="SUPFAM" id="SSF52972">
    <property type="entry name" value="ITPase-like"/>
    <property type="match status" value="2"/>
</dbReference>
<dbReference type="InterPro" id="IPR020922">
    <property type="entry name" value="dITP/XTP_pyrophosphatase"/>
</dbReference>
<dbReference type="EC" id="3.6.1.66" evidence="7"/>
<dbReference type="RefSeq" id="WP_209977862.1">
    <property type="nucleotide sequence ID" value="NZ_JAGGLB010000040.1"/>
</dbReference>
<comment type="caution">
    <text evidence="8">The sequence shown here is derived from an EMBL/GenBank/DDBJ whole genome shotgun (WGS) entry which is preliminary data.</text>
</comment>
<feature type="binding site" evidence="7">
    <location>
        <begin position="222"/>
        <end position="223"/>
    </location>
    <ligand>
        <name>substrate</name>
    </ligand>
</feature>
<dbReference type="PANTHER" id="PTHR11067:SF9">
    <property type="entry name" value="INOSINE TRIPHOSPHATE PYROPHOSPHATASE"/>
    <property type="match status" value="1"/>
</dbReference>
<keyword evidence="5 7" id="KW-0460">Magnesium</keyword>
<feature type="binding site" evidence="7">
    <location>
        <begin position="12"/>
        <end position="17"/>
    </location>
    <ligand>
        <name>substrate</name>
    </ligand>
</feature>
<evidence type="ECO:0000313" key="9">
    <source>
        <dbReference type="Proteomes" id="UP001519287"/>
    </source>
</evidence>
<comment type="subunit">
    <text evidence="7">Homodimer.</text>
</comment>
<sequence>MLLKGNLVVIATRNQGKVKEFTELFGANGIRVRSLDDYSELPPIVEDGATFADNARIKAKVISAYLHVPVLADDSGLCVNALGGEPGVYSARYAGEHATDEQNNEKLLRELQKLPNLSELAAEAETSAALKPTFTSVFPPAPSVNGQAAAPKLLSAASFVCALALVDTACHETIETEASCNGYILDEPRGTGGFGYDPLFYVPEFGRTMAELTVEEKNRISHRAQALNQFFGLLTT</sequence>
<keyword evidence="9" id="KW-1185">Reference proteome</keyword>